<dbReference type="Proteomes" id="UP000178999">
    <property type="component" value="Unassembled WGS sequence"/>
</dbReference>
<evidence type="ECO:0000313" key="3">
    <source>
        <dbReference type="EMBL" id="OGM80246.1"/>
    </source>
</evidence>
<accession>A0A1F8CVY9</accession>
<gene>
    <name evidence="3" type="ORF">A2382_03855</name>
</gene>
<evidence type="ECO:0000313" key="4">
    <source>
        <dbReference type="Proteomes" id="UP000178999"/>
    </source>
</evidence>
<organism evidence="3 4">
    <name type="scientific">Candidatus Woesebacteria bacterium RIFOXYB1_FULL_38_16</name>
    <dbReference type="NCBI Taxonomy" id="1802538"/>
    <lineage>
        <taxon>Bacteria</taxon>
        <taxon>Candidatus Woeseibacteriota</taxon>
    </lineage>
</organism>
<comment type="caution">
    <text evidence="3">The sequence shown here is derived from an EMBL/GenBank/DDBJ whole genome shotgun (WGS) entry which is preliminary data.</text>
</comment>
<feature type="compositionally biased region" description="Basic and acidic residues" evidence="1">
    <location>
        <begin position="59"/>
        <end position="70"/>
    </location>
</feature>
<feature type="region of interest" description="Disordered" evidence="1">
    <location>
        <begin position="42"/>
        <end position="70"/>
    </location>
</feature>
<name>A0A1F8CVY9_9BACT</name>
<keyword evidence="2" id="KW-0812">Transmembrane</keyword>
<evidence type="ECO:0000256" key="1">
    <source>
        <dbReference type="SAM" id="MobiDB-lite"/>
    </source>
</evidence>
<feature type="transmembrane region" description="Helical" evidence="2">
    <location>
        <begin position="12"/>
        <end position="32"/>
    </location>
</feature>
<reference evidence="3 4" key="1">
    <citation type="journal article" date="2016" name="Nat. Commun.">
        <title>Thousands of microbial genomes shed light on interconnected biogeochemical processes in an aquifer system.</title>
        <authorList>
            <person name="Anantharaman K."/>
            <person name="Brown C.T."/>
            <person name="Hug L.A."/>
            <person name="Sharon I."/>
            <person name="Castelle C.J."/>
            <person name="Probst A.J."/>
            <person name="Thomas B.C."/>
            <person name="Singh A."/>
            <person name="Wilkins M.J."/>
            <person name="Karaoz U."/>
            <person name="Brodie E.L."/>
            <person name="Williams K.H."/>
            <person name="Hubbard S.S."/>
            <person name="Banfield J.F."/>
        </authorList>
    </citation>
    <scope>NUCLEOTIDE SEQUENCE [LARGE SCALE GENOMIC DNA]</scope>
</reference>
<keyword evidence="2" id="KW-1133">Transmembrane helix</keyword>
<keyword evidence="2" id="KW-0472">Membrane</keyword>
<dbReference type="AlphaFoldDB" id="A0A1F8CVY9"/>
<protein>
    <submittedName>
        <fullName evidence="3">Uncharacterized protein</fullName>
    </submittedName>
</protein>
<sequence>MAKTKHTLEATPLMMLSMLTIFMMMPTLFSIANQKNKIDTGLAAEKELTPQTATPMPTEKPETQKVRIYQ</sequence>
<dbReference type="EMBL" id="MGHY01000001">
    <property type="protein sequence ID" value="OGM80246.1"/>
    <property type="molecule type" value="Genomic_DNA"/>
</dbReference>
<proteinExistence type="predicted"/>
<evidence type="ECO:0000256" key="2">
    <source>
        <dbReference type="SAM" id="Phobius"/>
    </source>
</evidence>
<dbReference type="STRING" id="1802538.A2382_03855"/>